<keyword evidence="2" id="KW-0418">Kinase</keyword>
<dbReference type="SMART" id="SM00220">
    <property type="entry name" value="S_TKc"/>
    <property type="match status" value="1"/>
</dbReference>
<evidence type="ECO:0000313" key="2">
    <source>
        <dbReference type="EMBL" id="RUS26438.1"/>
    </source>
</evidence>
<name>A0A433Q9F2_9FUNG</name>
<comment type="caution">
    <text evidence="2">The sequence shown here is derived from an EMBL/GenBank/DDBJ whole genome shotgun (WGS) entry which is preliminary data.</text>
</comment>
<dbReference type="GO" id="GO:0005634">
    <property type="term" value="C:nucleus"/>
    <property type="evidence" value="ECO:0007669"/>
    <property type="project" value="TreeGrafter"/>
</dbReference>
<dbReference type="Pfam" id="PF00069">
    <property type="entry name" value="Pkinase"/>
    <property type="match status" value="1"/>
</dbReference>
<keyword evidence="3" id="KW-1185">Reference proteome</keyword>
<dbReference type="InterPro" id="IPR008271">
    <property type="entry name" value="Ser/Thr_kinase_AS"/>
</dbReference>
<protein>
    <submittedName>
        <fullName evidence="2">Kinase-like domain-containing protein</fullName>
    </submittedName>
</protein>
<keyword evidence="2" id="KW-0808">Transferase</keyword>
<reference evidence="2 3" key="1">
    <citation type="journal article" date="2018" name="New Phytol.">
        <title>Phylogenomics of Endogonaceae and evolution of mycorrhizas within Mucoromycota.</title>
        <authorList>
            <person name="Chang Y."/>
            <person name="Desiro A."/>
            <person name="Na H."/>
            <person name="Sandor L."/>
            <person name="Lipzen A."/>
            <person name="Clum A."/>
            <person name="Barry K."/>
            <person name="Grigoriev I.V."/>
            <person name="Martin F.M."/>
            <person name="Stajich J.E."/>
            <person name="Smith M.E."/>
            <person name="Bonito G."/>
            <person name="Spatafora J.W."/>
        </authorList>
    </citation>
    <scope>NUCLEOTIDE SEQUENCE [LARGE SCALE GENOMIC DNA]</scope>
    <source>
        <strain evidence="2 3">AD002</strain>
    </source>
</reference>
<dbReference type="PROSITE" id="PS00108">
    <property type="entry name" value="PROTEIN_KINASE_ST"/>
    <property type="match status" value="1"/>
</dbReference>
<dbReference type="AlphaFoldDB" id="A0A433Q9F2"/>
<accession>A0A433Q9F2</accession>
<proteinExistence type="predicted"/>
<dbReference type="GO" id="GO:0005524">
    <property type="term" value="F:ATP binding"/>
    <property type="evidence" value="ECO:0007669"/>
    <property type="project" value="InterPro"/>
</dbReference>
<dbReference type="SUPFAM" id="SSF56112">
    <property type="entry name" value="Protein kinase-like (PK-like)"/>
    <property type="match status" value="1"/>
</dbReference>
<dbReference type="PROSITE" id="PS50011">
    <property type="entry name" value="PROTEIN_KINASE_DOM"/>
    <property type="match status" value="1"/>
</dbReference>
<evidence type="ECO:0000313" key="3">
    <source>
        <dbReference type="Proteomes" id="UP000274822"/>
    </source>
</evidence>
<dbReference type="EMBL" id="RBNJ01010432">
    <property type="protein sequence ID" value="RUS26438.1"/>
    <property type="molecule type" value="Genomic_DNA"/>
</dbReference>
<dbReference type="GO" id="GO:0004674">
    <property type="term" value="F:protein serine/threonine kinase activity"/>
    <property type="evidence" value="ECO:0007669"/>
    <property type="project" value="TreeGrafter"/>
</dbReference>
<feature type="domain" description="Protein kinase" evidence="1">
    <location>
        <begin position="1"/>
        <end position="136"/>
    </location>
</feature>
<dbReference type="Gene3D" id="3.30.200.20">
    <property type="entry name" value="Phosphorylase Kinase, domain 1"/>
    <property type="match status" value="1"/>
</dbReference>
<evidence type="ECO:0000259" key="1">
    <source>
        <dbReference type="PROSITE" id="PS50011"/>
    </source>
</evidence>
<dbReference type="Gene3D" id="1.10.510.10">
    <property type="entry name" value="Transferase(Phosphotransferase) domain 1"/>
    <property type="match status" value="1"/>
</dbReference>
<dbReference type="GO" id="GO:0051598">
    <property type="term" value="P:meiotic recombination checkpoint signaling"/>
    <property type="evidence" value="ECO:0007669"/>
    <property type="project" value="TreeGrafter"/>
</dbReference>
<gene>
    <name evidence="2" type="ORF">BC938DRAFT_470768</name>
</gene>
<dbReference type="PANTHER" id="PTHR44167:SF24">
    <property type="entry name" value="SERINE_THREONINE-PROTEIN KINASE CHK2"/>
    <property type="match status" value="1"/>
</dbReference>
<dbReference type="GO" id="GO:0005737">
    <property type="term" value="C:cytoplasm"/>
    <property type="evidence" value="ECO:0007669"/>
    <property type="project" value="TreeGrafter"/>
</dbReference>
<dbReference type="InterPro" id="IPR011009">
    <property type="entry name" value="Kinase-like_dom_sf"/>
</dbReference>
<dbReference type="Proteomes" id="UP000274822">
    <property type="component" value="Unassembled WGS sequence"/>
</dbReference>
<organism evidence="2 3">
    <name type="scientific">Jimgerdemannia flammicorona</name>
    <dbReference type="NCBI Taxonomy" id="994334"/>
    <lineage>
        <taxon>Eukaryota</taxon>
        <taxon>Fungi</taxon>
        <taxon>Fungi incertae sedis</taxon>
        <taxon>Mucoromycota</taxon>
        <taxon>Mucoromycotina</taxon>
        <taxon>Endogonomycetes</taxon>
        <taxon>Endogonales</taxon>
        <taxon>Endogonaceae</taxon>
        <taxon>Jimgerdemannia</taxon>
    </lineage>
</organism>
<dbReference type="PANTHER" id="PTHR44167">
    <property type="entry name" value="OVARIAN-SPECIFIC SERINE/THREONINE-PROTEIN KINASE LOK-RELATED"/>
    <property type="match status" value="1"/>
</dbReference>
<dbReference type="InterPro" id="IPR000719">
    <property type="entry name" value="Prot_kinase_dom"/>
</dbReference>
<sequence length="136" mass="15779">MGLGCRGNYSMVRQAFNRCTGCQYACKIINARKFADQPIVLRAFEREPNIVSFIDFYSNDETYWIIMEYVSGGDLNKYFDMKPVPEESEVKHLTRQICEAVRYMHERGFVHRDIKPDNILLASRDRGLVKLSDLGS</sequence>